<dbReference type="AlphaFoldDB" id="A0A0V0TFH0"/>
<dbReference type="EMBL" id="JYDJ01000316">
    <property type="protein sequence ID" value="KRX37283.1"/>
    <property type="molecule type" value="Genomic_DNA"/>
</dbReference>
<reference evidence="1 2" key="1">
    <citation type="submission" date="2015-01" db="EMBL/GenBank/DDBJ databases">
        <title>Evolution of Trichinella species and genotypes.</title>
        <authorList>
            <person name="Korhonen P.K."/>
            <person name="Edoardo P."/>
            <person name="Giuseppe L.R."/>
            <person name="Gasser R.B."/>
        </authorList>
    </citation>
    <scope>NUCLEOTIDE SEQUENCE [LARGE SCALE GENOMIC DNA]</scope>
    <source>
        <strain evidence="1">ISS417</strain>
    </source>
</reference>
<protein>
    <submittedName>
        <fullName evidence="1">Uncharacterized protein</fullName>
    </submittedName>
</protein>
<sequence length="66" mass="7937">MGSTSRCMSQYFVHSTLLRWRQQASDIRYHSWETLTVRMREYSTEGVFTRVNVKQEWPVDVWAGHN</sequence>
<evidence type="ECO:0000313" key="1">
    <source>
        <dbReference type="EMBL" id="KRX37283.1"/>
    </source>
</evidence>
<dbReference type="Proteomes" id="UP000055048">
    <property type="component" value="Unassembled WGS sequence"/>
</dbReference>
<organism evidence="1 2">
    <name type="scientific">Trichinella murrelli</name>
    <dbReference type="NCBI Taxonomy" id="144512"/>
    <lineage>
        <taxon>Eukaryota</taxon>
        <taxon>Metazoa</taxon>
        <taxon>Ecdysozoa</taxon>
        <taxon>Nematoda</taxon>
        <taxon>Enoplea</taxon>
        <taxon>Dorylaimia</taxon>
        <taxon>Trichinellida</taxon>
        <taxon>Trichinellidae</taxon>
        <taxon>Trichinella</taxon>
    </lineage>
</organism>
<comment type="caution">
    <text evidence="1">The sequence shown here is derived from an EMBL/GenBank/DDBJ whole genome shotgun (WGS) entry which is preliminary data.</text>
</comment>
<accession>A0A0V0TFH0</accession>
<gene>
    <name evidence="1" type="ORF">T05_12011</name>
</gene>
<name>A0A0V0TFH0_9BILA</name>
<proteinExistence type="predicted"/>
<evidence type="ECO:0000313" key="2">
    <source>
        <dbReference type="Proteomes" id="UP000055048"/>
    </source>
</evidence>
<keyword evidence="2" id="KW-1185">Reference proteome</keyword>